<name>A0A401V4R8_9CELL</name>
<gene>
    <name evidence="2" type="ORF">CTKZ_34590</name>
</gene>
<keyword evidence="3" id="KW-1185">Reference proteome</keyword>
<evidence type="ECO:0000313" key="3">
    <source>
        <dbReference type="Proteomes" id="UP000288246"/>
    </source>
</evidence>
<organism evidence="2 3">
    <name type="scientific">Cellulomonas algicola</name>
    <dbReference type="NCBI Taxonomy" id="2071633"/>
    <lineage>
        <taxon>Bacteria</taxon>
        <taxon>Bacillati</taxon>
        <taxon>Actinomycetota</taxon>
        <taxon>Actinomycetes</taxon>
        <taxon>Micrococcales</taxon>
        <taxon>Cellulomonadaceae</taxon>
        <taxon>Cellulomonas</taxon>
    </lineage>
</organism>
<evidence type="ECO:0000313" key="2">
    <source>
        <dbReference type="EMBL" id="GCD21897.1"/>
    </source>
</evidence>
<comment type="caution">
    <text evidence="2">The sequence shown here is derived from an EMBL/GenBank/DDBJ whole genome shotgun (WGS) entry which is preliminary data.</text>
</comment>
<sequence length="350" mass="36417">MSDTSQTPLSSAHIRAPETDGTTMRALTRRTLTAGAVVATSAILGVLAPAVASAADSTGGAPTTTTGQADVEEVTSVSAITAMWLWDNSVDPAQDGRGTGYAFATPGGVVAFAQEHGLETIHVSAPWASDEGPVATWMTDTLVALDAAGVDAGVLGGDAPWLDNPALAVQWMTAATHDRPVTHVQLDVEPWTLPAWQADTQAASAQWLHMLDVVRAAMPAGVDLAVDAPWWLTTVASPDGTGTLFDDVLERVDRVGIVTFIDHAEGDTGILAKSAPAVAAAEAAAIPYTIGLETDTPAVAGGAEFTFYDDGAQALEREAHEVAVALAGQTWFRGIAVQHYEAWRDLIDRS</sequence>
<protein>
    <recommendedName>
        <fullName evidence="4">GH26 domain-containing protein</fullName>
    </recommendedName>
</protein>
<reference evidence="2 3" key="1">
    <citation type="submission" date="2018-11" db="EMBL/GenBank/DDBJ databases">
        <title>Draft genome sequence of Cellulomonas takizawaensis strain TKZ-21.</title>
        <authorList>
            <person name="Yamamura H."/>
            <person name="Hayashi T."/>
            <person name="Hamada M."/>
            <person name="Serisawa Y."/>
            <person name="Matsuyama K."/>
            <person name="Nakagawa Y."/>
            <person name="Otoguro M."/>
            <person name="Yanagida F."/>
            <person name="Hayakawa M."/>
        </authorList>
    </citation>
    <scope>NUCLEOTIDE SEQUENCE [LARGE SCALE GENOMIC DNA]</scope>
    <source>
        <strain evidence="2 3">TKZ-21</strain>
    </source>
</reference>
<feature type="region of interest" description="Disordered" evidence="1">
    <location>
        <begin position="1"/>
        <end position="21"/>
    </location>
</feature>
<dbReference type="PROSITE" id="PS51318">
    <property type="entry name" value="TAT"/>
    <property type="match status" value="1"/>
</dbReference>
<proteinExistence type="predicted"/>
<dbReference type="InterPro" id="IPR006311">
    <property type="entry name" value="TAT_signal"/>
</dbReference>
<dbReference type="AlphaFoldDB" id="A0A401V4R8"/>
<dbReference type="EMBL" id="BHYL01000371">
    <property type="protein sequence ID" value="GCD21897.1"/>
    <property type="molecule type" value="Genomic_DNA"/>
</dbReference>
<feature type="compositionally biased region" description="Polar residues" evidence="1">
    <location>
        <begin position="1"/>
        <end position="10"/>
    </location>
</feature>
<dbReference type="Proteomes" id="UP000288246">
    <property type="component" value="Unassembled WGS sequence"/>
</dbReference>
<evidence type="ECO:0008006" key="4">
    <source>
        <dbReference type="Google" id="ProtNLM"/>
    </source>
</evidence>
<evidence type="ECO:0000256" key="1">
    <source>
        <dbReference type="SAM" id="MobiDB-lite"/>
    </source>
</evidence>
<accession>A0A401V4R8</accession>